<reference evidence="4" key="2">
    <citation type="submission" date="2021-03" db="UniProtKB">
        <authorList>
            <consortium name="EnsemblPlants"/>
        </authorList>
    </citation>
    <scope>IDENTIFICATION</scope>
</reference>
<evidence type="ECO:0000256" key="2">
    <source>
        <dbReference type="ARBA" id="ARBA00022472"/>
    </source>
</evidence>
<dbReference type="RefSeq" id="XP_030487717.1">
    <property type="nucleotide sequence ID" value="XM_030631857.2"/>
</dbReference>
<dbReference type="GO" id="GO:0003676">
    <property type="term" value="F:nucleic acid binding"/>
    <property type="evidence" value="ECO:0007669"/>
    <property type="project" value="InterPro"/>
</dbReference>
<keyword evidence="2" id="KW-0806">Transcription termination</keyword>
<dbReference type="PANTHER" id="PTHR13068">
    <property type="entry name" value="CGI-12 PROTEIN-RELATED"/>
    <property type="match status" value="1"/>
</dbReference>
<dbReference type="InterPro" id="IPR038538">
    <property type="entry name" value="MTERF_sf"/>
</dbReference>
<evidence type="ECO:0000256" key="3">
    <source>
        <dbReference type="ARBA" id="ARBA00022946"/>
    </source>
</evidence>
<dbReference type="PANTHER" id="PTHR13068:SF236">
    <property type="entry name" value="OS02G0749800 PROTEIN"/>
    <property type="match status" value="1"/>
</dbReference>
<dbReference type="FunFam" id="1.25.70.10:FF:000001">
    <property type="entry name" value="Mitochondrial transcription termination factor-like"/>
    <property type="match status" value="1"/>
</dbReference>
<dbReference type="OMA" id="KMIACQP"/>
<keyword evidence="2" id="KW-0805">Transcription regulation</keyword>
<proteinExistence type="inferred from homology"/>
<dbReference type="Gene3D" id="1.25.70.10">
    <property type="entry name" value="Transcription termination factor 3, mitochondrial"/>
    <property type="match status" value="1"/>
</dbReference>
<sequence length="402" mass="45579">MLSYVHKPQFRLQRIFLAFLNTNSDCTGGANVGGQRSPVVPILKSFSTLSPPTSSSPTADYLITSLGISHELAFAAAQTIGSHREPKSKSDDVIALFRRYGFSSDQIAEIFSKCSQLFWSNAVKTLEPKLQFLSESGMSRENLVLIVCTDPFLLKRSLEKHISPCIQFLKSFYGGIDDVISLFLARRGTWVLRQFSGAMASNIDTLRSHGVPDDNIVKMLEIRPRTLAQNVDDFDELAREAKRLGFDISSSMFIHGMAILSGMKKDKWVSKMDVFKSFGWSEDQFRCLFVRQPQVMGASKERLKMALEFFMTKFQWGPSEFCKYPNVLLFSFEKRILPRTSVLQILLSKRLVDKKSIGRAFFYSNDVFLKKFVEHHQPALPQLLELFSITKVEEDVVLCSGN</sequence>
<reference evidence="4" key="1">
    <citation type="submission" date="2018-11" db="EMBL/GenBank/DDBJ databases">
        <authorList>
            <person name="Grassa J C."/>
        </authorList>
    </citation>
    <scope>NUCLEOTIDE SEQUENCE [LARGE SCALE GENOMIC DNA]</scope>
</reference>
<name>A0A803NVB0_CANSA</name>
<dbReference type="Pfam" id="PF02536">
    <property type="entry name" value="mTERF"/>
    <property type="match status" value="2"/>
</dbReference>
<dbReference type="Proteomes" id="UP000596661">
    <property type="component" value="Chromosome 2"/>
</dbReference>
<dbReference type="SMART" id="SM00733">
    <property type="entry name" value="Mterf"/>
    <property type="match status" value="6"/>
</dbReference>
<dbReference type="EMBL" id="UZAU01000224">
    <property type="status" value="NOT_ANNOTATED_CDS"/>
    <property type="molecule type" value="Genomic_DNA"/>
</dbReference>
<evidence type="ECO:0000256" key="1">
    <source>
        <dbReference type="ARBA" id="ARBA00007692"/>
    </source>
</evidence>
<dbReference type="GO" id="GO:0006353">
    <property type="term" value="P:DNA-templated transcription termination"/>
    <property type="evidence" value="ECO:0007669"/>
    <property type="project" value="UniProtKB-KW"/>
</dbReference>
<evidence type="ECO:0000313" key="4">
    <source>
        <dbReference type="EnsemblPlants" id="cds.evm.model.02.1840"/>
    </source>
</evidence>
<accession>A0A803NVB0</accession>
<gene>
    <name evidence="4" type="primary">LOC115704656</name>
</gene>
<keyword evidence="3" id="KW-0809">Transit peptide</keyword>
<protein>
    <submittedName>
        <fullName evidence="4">Uncharacterized protein</fullName>
    </submittedName>
</protein>
<dbReference type="EnsemblPlants" id="evm.model.02.1840">
    <property type="protein sequence ID" value="cds.evm.model.02.1840"/>
    <property type="gene ID" value="evm.TU.02.1840"/>
</dbReference>
<dbReference type="InterPro" id="IPR003690">
    <property type="entry name" value="MTERF"/>
</dbReference>
<dbReference type="KEGG" id="csav:115704656"/>
<dbReference type="Gramene" id="evm.model.02.1840">
    <property type="protein sequence ID" value="cds.evm.model.02.1840"/>
    <property type="gene ID" value="evm.TU.02.1840"/>
</dbReference>
<evidence type="ECO:0000313" key="5">
    <source>
        <dbReference type="Proteomes" id="UP000596661"/>
    </source>
</evidence>
<comment type="similarity">
    <text evidence="1">Belongs to the mTERF family.</text>
</comment>
<dbReference type="OrthoDB" id="637682at2759"/>
<keyword evidence="2" id="KW-0804">Transcription</keyword>
<dbReference type="AlphaFoldDB" id="A0A803NVB0"/>
<organism evidence="4 5">
    <name type="scientific">Cannabis sativa</name>
    <name type="common">Hemp</name>
    <name type="synonym">Marijuana</name>
    <dbReference type="NCBI Taxonomy" id="3483"/>
    <lineage>
        <taxon>Eukaryota</taxon>
        <taxon>Viridiplantae</taxon>
        <taxon>Streptophyta</taxon>
        <taxon>Embryophyta</taxon>
        <taxon>Tracheophyta</taxon>
        <taxon>Spermatophyta</taxon>
        <taxon>Magnoliopsida</taxon>
        <taxon>eudicotyledons</taxon>
        <taxon>Gunneridae</taxon>
        <taxon>Pentapetalae</taxon>
        <taxon>rosids</taxon>
        <taxon>fabids</taxon>
        <taxon>Rosales</taxon>
        <taxon>Cannabaceae</taxon>
        <taxon>Cannabis</taxon>
    </lineage>
</organism>
<dbReference type="GeneID" id="115704656"/>
<keyword evidence="5" id="KW-1185">Reference proteome</keyword>